<evidence type="ECO:0000256" key="6">
    <source>
        <dbReference type="ARBA" id="ARBA00022984"/>
    </source>
</evidence>
<keyword evidence="13" id="KW-1185">Reference proteome</keyword>
<proteinExistence type="predicted"/>
<evidence type="ECO:0000313" key="12">
    <source>
        <dbReference type="EMBL" id="MDZ8117390.1"/>
    </source>
</evidence>
<dbReference type="InterPro" id="IPR000713">
    <property type="entry name" value="Mur_ligase_N"/>
</dbReference>
<dbReference type="InterPro" id="IPR004101">
    <property type="entry name" value="Mur_ligase_C"/>
</dbReference>
<dbReference type="InterPro" id="IPR036565">
    <property type="entry name" value="Mur-like_cat_sf"/>
</dbReference>
<dbReference type="Gene3D" id="3.90.190.20">
    <property type="entry name" value="Mur ligase, C-terminal domain"/>
    <property type="match status" value="1"/>
</dbReference>
<keyword evidence="6" id="KW-0573">Peptidoglycan synthesis</keyword>
<evidence type="ECO:0000259" key="10">
    <source>
        <dbReference type="Pfam" id="PF02875"/>
    </source>
</evidence>
<dbReference type="PANTHER" id="PTHR43445:SF3">
    <property type="entry name" value="UDP-N-ACETYLMURAMATE--L-ALANINE LIGASE"/>
    <property type="match status" value="1"/>
</dbReference>
<accession>A0ABU5MT74</accession>
<dbReference type="InterPro" id="IPR036615">
    <property type="entry name" value="Mur_ligase_C_dom_sf"/>
</dbReference>
<feature type="domain" description="Mur ligase central" evidence="11">
    <location>
        <begin position="128"/>
        <end position="235"/>
    </location>
</feature>
<keyword evidence="1 12" id="KW-0436">Ligase</keyword>
<evidence type="ECO:0000256" key="7">
    <source>
        <dbReference type="ARBA" id="ARBA00023306"/>
    </source>
</evidence>
<evidence type="ECO:0000256" key="4">
    <source>
        <dbReference type="ARBA" id="ARBA00022840"/>
    </source>
</evidence>
<feature type="domain" description="Mur ligase C-terminal" evidence="10">
    <location>
        <begin position="291"/>
        <end position="421"/>
    </location>
</feature>
<evidence type="ECO:0000259" key="11">
    <source>
        <dbReference type="Pfam" id="PF08245"/>
    </source>
</evidence>
<dbReference type="Gene3D" id="3.40.50.720">
    <property type="entry name" value="NAD(P)-binding Rossmann-like Domain"/>
    <property type="match status" value="1"/>
</dbReference>
<evidence type="ECO:0000313" key="13">
    <source>
        <dbReference type="Proteomes" id="UP001290861"/>
    </source>
</evidence>
<gene>
    <name evidence="12" type="ORF">P9H32_02020</name>
</gene>
<dbReference type="SUPFAM" id="SSF53244">
    <property type="entry name" value="MurD-like peptide ligases, peptide-binding domain"/>
    <property type="match status" value="1"/>
</dbReference>
<dbReference type="Pfam" id="PF08245">
    <property type="entry name" value="Mur_ligase_M"/>
    <property type="match status" value="1"/>
</dbReference>
<evidence type="ECO:0000256" key="3">
    <source>
        <dbReference type="ARBA" id="ARBA00022741"/>
    </source>
</evidence>
<organism evidence="12 13">
    <name type="scientific">Pontiella agarivorans</name>
    <dbReference type="NCBI Taxonomy" id="3038953"/>
    <lineage>
        <taxon>Bacteria</taxon>
        <taxon>Pseudomonadati</taxon>
        <taxon>Kiritimatiellota</taxon>
        <taxon>Kiritimatiellia</taxon>
        <taxon>Kiritimatiellales</taxon>
        <taxon>Pontiellaceae</taxon>
        <taxon>Pontiella</taxon>
    </lineage>
</organism>
<dbReference type="GO" id="GO:0016874">
    <property type="term" value="F:ligase activity"/>
    <property type="evidence" value="ECO:0007669"/>
    <property type="project" value="UniProtKB-KW"/>
</dbReference>
<dbReference type="Pfam" id="PF01225">
    <property type="entry name" value="Mur_ligase"/>
    <property type="match status" value="1"/>
</dbReference>
<keyword evidence="5" id="KW-0133">Cell shape</keyword>
<dbReference type="Proteomes" id="UP001290861">
    <property type="component" value="Unassembled WGS sequence"/>
</dbReference>
<keyword evidence="4" id="KW-0067">ATP-binding</keyword>
<dbReference type="InterPro" id="IPR013221">
    <property type="entry name" value="Mur_ligase_cen"/>
</dbReference>
<evidence type="ECO:0000256" key="8">
    <source>
        <dbReference type="ARBA" id="ARBA00023316"/>
    </source>
</evidence>
<keyword evidence="2" id="KW-0132">Cell division</keyword>
<evidence type="ECO:0000256" key="1">
    <source>
        <dbReference type="ARBA" id="ARBA00022598"/>
    </source>
</evidence>
<evidence type="ECO:0000259" key="9">
    <source>
        <dbReference type="Pfam" id="PF01225"/>
    </source>
</evidence>
<keyword evidence="7" id="KW-0131">Cell cycle</keyword>
<dbReference type="SUPFAM" id="SSF53623">
    <property type="entry name" value="MurD-like peptide ligases, catalytic domain"/>
    <property type="match status" value="1"/>
</dbReference>
<dbReference type="RefSeq" id="WP_322607191.1">
    <property type="nucleotide sequence ID" value="NZ_JARVCO010000002.1"/>
</dbReference>
<dbReference type="PANTHER" id="PTHR43445">
    <property type="entry name" value="UDP-N-ACETYLMURAMATE--L-ALANINE LIGASE-RELATED"/>
    <property type="match status" value="1"/>
</dbReference>
<protein>
    <submittedName>
        <fullName evidence="12">Mur ligase domain-containing protein</fullName>
    </submittedName>
</protein>
<dbReference type="InterPro" id="IPR050061">
    <property type="entry name" value="MurCDEF_pg_biosynth"/>
</dbReference>
<evidence type="ECO:0000256" key="2">
    <source>
        <dbReference type="ARBA" id="ARBA00022618"/>
    </source>
</evidence>
<dbReference type="Gene3D" id="3.40.1190.10">
    <property type="entry name" value="Mur-like, catalytic domain"/>
    <property type="match status" value="1"/>
</dbReference>
<evidence type="ECO:0000256" key="5">
    <source>
        <dbReference type="ARBA" id="ARBA00022960"/>
    </source>
</evidence>
<keyword evidence="8" id="KW-0961">Cell wall biogenesis/degradation</keyword>
<feature type="domain" description="Mur ligase N-terminal catalytic" evidence="9">
    <location>
        <begin position="24"/>
        <end position="123"/>
    </location>
</feature>
<dbReference type="SUPFAM" id="SSF51984">
    <property type="entry name" value="MurCD N-terminal domain"/>
    <property type="match status" value="1"/>
</dbReference>
<sequence>MKKWVVNKMDPVDQAAELIQKGGHVHLIGIGGIGMAGIAWLLKERGFCVSGCDLQQNRQTDWLSENGINIASDHTESHLSDAVDWVVRSTAVSDAHPEIRAALKKGLPVSRRGEVLPALMRDRTCIAVSGTHGKTTTTAMIAQILSCGFFVGGEMAGFDGAVARDGEIMVVEADESDGTVAGYSPDFAIITNIEYDHMEHHDSEAAFIGCFEQLIRQTKKTVFYCSADPIAARICSAHSKCVPYGLIAHLNLPIPGIHNQWNASAAHAVSRAWKNDSEIFQALERIRPVARRFETVCNQDGIRIVSDYAHHPTEIAALIQTAQELKPKRLLAVFQPHRYTRTLALGEDFPPSFQGLEKLWLVPVYAASEHPLPGGTSEDLLNRFPEDWKNRLHYFPALEAAWEEARKELREGDLLLIIGAGDVEQIADWAKKTGVDS</sequence>
<dbReference type="Pfam" id="PF02875">
    <property type="entry name" value="Mur_ligase_C"/>
    <property type="match status" value="1"/>
</dbReference>
<comment type="caution">
    <text evidence="12">The sequence shown here is derived from an EMBL/GenBank/DDBJ whole genome shotgun (WGS) entry which is preliminary data.</text>
</comment>
<dbReference type="EMBL" id="JARVCO010000002">
    <property type="protein sequence ID" value="MDZ8117390.1"/>
    <property type="molecule type" value="Genomic_DNA"/>
</dbReference>
<reference evidence="12 13" key="1">
    <citation type="journal article" date="2024" name="Appl. Environ. Microbiol.">
        <title>Pontiella agarivorans sp. nov., a novel marine anaerobic bacterium capable of degrading macroalgal polysaccharides and fixing nitrogen.</title>
        <authorList>
            <person name="Liu N."/>
            <person name="Kivenson V."/>
            <person name="Peng X."/>
            <person name="Cui Z."/>
            <person name="Lankiewicz T.S."/>
            <person name="Gosselin K.M."/>
            <person name="English C.J."/>
            <person name="Blair E.M."/>
            <person name="O'Malley M.A."/>
            <person name="Valentine D.L."/>
        </authorList>
    </citation>
    <scope>NUCLEOTIDE SEQUENCE [LARGE SCALE GENOMIC DNA]</scope>
    <source>
        <strain evidence="12 13">NLcol2</strain>
    </source>
</reference>
<keyword evidence="3" id="KW-0547">Nucleotide-binding</keyword>
<name>A0ABU5MT74_9BACT</name>